<evidence type="ECO:0000313" key="13">
    <source>
        <dbReference type="EMBL" id="CAI9116564.1"/>
    </source>
</evidence>
<dbReference type="GO" id="GO:0016020">
    <property type="term" value="C:membrane"/>
    <property type="evidence" value="ECO:0007669"/>
    <property type="project" value="UniProtKB-SubCell"/>
</dbReference>
<dbReference type="InterPro" id="IPR002401">
    <property type="entry name" value="Cyt_P450_E_grp-I"/>
</dbReference>
<dbReference type="AlphaFoldDB" id="A0AAV1EA60"/>
<dbReference type="CDD" id="cd11043">
    <property type="entry name" value="CYP90-like"/>
    <property type="match status" value="1"/>
</dbReference>
<keyword evidence="12" id="KW-0732">Signal</keyword>
<evidence type="ECO:0000256" key="5">
    <source>
        <dbReference type="ARBA" id="ARBA00022723"/>
    </source>
</evidence>
<evidence type="ECO:0000256" key="4">
    <source>
        <dbReference type="ARBA" id="ARBA00022692"/>
    </source>
</evidence>
<reference evidence="13" key="1">
    <citation type="submission" date="2023-03" db="EMBL/GenBank/DDBJ databases">
        <authorList>
            <person name="Julca I."/>
        </authorList>
    </citation>
    <scope>NUCLEOTIDE SEQUENCE</scope>
</reference>
<keyword evidence="14" id="KW-1185">Reference proteome</keyword>
<feature type="signal peptide" evidence="12">
    <location>
        <begin position="1"/>
        <end position="22"/>
    </location>
</feature>
<keyword evidence="6" id="KW-1133">Transmembrane helix</keyword>
<dbReference type="InterPro" id="IPR017972">
    <property type="entry name" value="Cyt_P450_CS"/>
</dbReference>
<keyword evidence="9" id="KW-0472">Membrane</keyword>
<dbReference type="InterPro" id="IPR036396">
    <property type="entry name" value="Cyt_P450_sf"/>
</dbReference>
<dbReference type="InterPro" id="IPR001128">
    <property type="entry name" value="Cyt_P450"/>
</dbReference>
<gene>
    <name evidence="13" type="ORF">OLC1_LOCUS22828</name>
</gene>
<dbReference type="Proteomes" id="UP001161247">
    <property type="component" value="Chromosome 8"/>
</dbReference>
<keyword evidence="5 10" id="KW-0479">Metal-binding</keyword>
<comment type="similarity">
    <text evidence="3 11">Belongs to the cytochrome P450 family.</text>
</comment>
<feature type="chain" id="PRO_5043718226" evidence="12">
    <location>
        <begin position="23"/>
        <end position="496"/>
    </location>
</feature>
<evidence type="ECO:0000256" key="3">
    <source>
        <dbReference type="ARBA" id="ARBA00010617"/>
    </source>
</evidence>
<organism evidence="13 14">
    <name type="scientific">Oldenlandia corymbosa var. corymbosa</name>
    <dbReference type="NCBI Taxonomy" id="529605"/>
    <lineage>
        <taxon>Eukaryota</taxon>
        <taxon>Viridiplantae</taxon>
        <taxon>Streptophyta</taxon>
        <taxon>Embryophyta</taxon>
        <taxon>Tracheophyta</taxon>
        <taxon>Spermatophyta</taxon>
        <taxon>Magnoliopsida</taxon>
        <taxon>eudicotyledons</taxon>
        <taxon>Gunneridae</taxon>
        <taxon>Pentapetalae</taxon>
        <taxon>asterids</taxon>
        <taxon>lamiids</taxon>
        <taxon>Gentianales</taxon>
        <taxon>Rubiaceae</taxon>
        <taxon>Rubioideae</taxon>
        <taxon>Spermacoceae</taxon>
        <taxon>Hedyotis-Oldenlandia complex</taxon>
        <taxon>Oldenlandia</taxon>
    </lineage>
</organism>
<evidence type="ECO:0000256" key="2">
    <source>
        <dbReference type="ARBA" id="ARBA00004167"/>
    </source>
</evidence>
<dbReference type="GO" id="GO:0005506">
    <property type="term" value="F:iron ion binding"/>
    <property type="evidence" value="ECO:0007669"/>
    <property type="project" value="InterPro"/>
</dbReference>
<dbReference type="GO" id="GO:0020037">
    <property type="term" value="F:heme binding"/>
    <property type="evidence" value="ECO:0007669"/>
    <property type="project" value="InterPro"/>
</dbReference>
<keyword evidence="11" id="KW-0503">Monooxygenase</keyword>
<dbReference type="PANTHER" id="PTHR24286:SF366">
    <property type="entry name" value="BETA-AMYRIN 28-OXIDASE"/>
    <property type="match status" value="1"/>
</dbReference>
<sequence length="496" mass="56710">MINELFHISILLSTVIIFSSLCFRKRKPREKSPVATNNYDSKGKILPPGGTGWPLIGETLDYFSKVKQGIPQKFVMDRMNKYSSKVFRTSLIGESVAILGNNAEGNKFLFSNEKKLVQVWWPSSVEKIFATSENNKSTNEYLKGMRKLFPLILKPDVLVEHIGKMDDVVKQHFQTYWKCKEAVINVGEMSKKCIFSVACNLFLGINDAAKIDQLEKIVDEVATGLHSMPIDLPGTALNRGIKASKHMRKIVETMVRQRKHDYFSARQKISVSEVDFMSRLIQARDENGENLKEEDIISVLVGLMEGGYATLHNTITVIMYQLAEFPDVYNLVLTEQKEIAKSKETGEKLSWEDLRKMKYSWNVVCEVLRILPPGIGSFKEAITDFSYEGYTIPKGWKIHWIFHSTHKNPEYFPNPESFDPSRFQGDGPIPYTFVPFGGGSRMCPGNEYARVAMLIFMHNAVTKFRWEKFIPSEGIIYYPYPRPAQGLPIRLHPHNL</sequence>
<evidence type="ECO:0000256" key="10">
    <source>
        <dbReference type="PIRSR" id="PIRSR602401-1"/>
    </source>
</evidence>
<dbReference type="EMBL" id="OX459125">
    <property type="protein sequence ID" value="CAI9116564.1"/>
    <property type="molecule type" value="Genomic_DNA"/>
</dbReference>
<evidence type="ECO:0000256" key="11">
    <source>
        <dbReference type="RuleBase" id="RU000461"/>
    </source>
</evidence>
<proteinExistence type="inferred from homology"/>
<comment type="subcellular location">
    <subcellularLocation>
        <location evidence="2">Membrane</location>
        <topology evidence="2">Single-pass membrane protein</topology>
    </subcellularLocation>
</comment>
<protein>
    <submittedName>
        <fullName evidence="13">OLC1v1017747C1</fullName>
    </submittedName>
</protein>
<keyword evidence="10 11" id="KW-0349">Heme</keyword>
<accession>A0AAV1EA60</accession>
<evidence type="ECO:0000256" key="9">
    <source>
        <dbReference type="ARBA" id="ARBA00023136"/>
    </source>
</evidence>
<name>A0AAV1EA60_OLDCO</name>
<keyword evidence="8 10" id="KW-0408">Iron</keyword>
<evidence type="ECO:0000256" key="12">
    <source>
        <dbReference type="SAM" id="SignalP"/>
    </source>
</evidence>
<dbReference type="PANTHER" id="PTHR24286">
    <property type="entry name" value="CYTOCHROME P450 26"/>
    <property type="match status" value="1"/>
</dbReference>
<dbReference type="PRINTS" id="PR00385">
    <property type="entry name" value="P450"/>
</dbReference>
<dbReference type="PRINTS" id="PR00463">
    <property type="entry name" value="EP450I"/>
</dbReference>
<dbReference type="PROSITE" id="PS00086">
    <property type="entry name" value="CYTOCHROME_P450"/>
    <property type="match status" value="1"/>
</dbReference>
<evidence type="ECO:0000256" key="1">
    <source>
        <dbReference type="ARBA" id="ARBA00001971"/>
    </source>
</evidence>
<keyword evidence="7 11" id="KW-0560">Oxidoreductase</keyword>
<dbReference type="Gene3D" id="1.10.630.10">
    <property type="entry name" value="Cytochrome P450"/>
    <property type="match status" value="1"/>
</dbReference>
<feature type="binding site" description="axial binding residue" evidence="10">
    <location>
        <position position="443"/>
    </location>
    <ligand>
        <name>heme</name>
        <dbReference type="ChEBI" id="CHEBI:30413"/>
    </ligand>
    <ligandPart>
        <name>Fe</name>
        <dbReference type="ChEBI" id="CHEBI:18248"/>
    </ligandPart>
</feature>
<dbReference type="GO" id="GO:0016125">
    <property type="term" value="P:sterol metabolic process"/>
    <property type="evidence" value="ECO:0007669"/>
    <property type="project" value="TreeGrafter"/>
</dbReference>
<dbReference type="GO" id="GO:0016712">
    <property type="term" value="F:oxidoreductase activity, acting on paired donors, with incorporation or reduction of molecular oxygen, reduced flavin or flavoprotein as one donor, and incorporation of one atom of oxygen"/>
    <property type="evidence" value="ECO:0007669"/>
    <property type="project" value="UniProtKB-ARBA"/>
</dbReference>
<evidence type="ECO:0000313" key="14">
    <source>
        <dbReference type="Proteomes" id="UP001161247"/>
    </source>
</evidence>
<evidence type="ECO:0000256" key="6">
    <source>
        <dbReference type="ARBA" id="ARBA00022989"/>
    </source>
</evidence>
<evidence type="ECO:0000256" key="8">
    <source>
        <dbReference type="ARBA" id="ARBA00023004"/>
    </source>
</evidence>
<comment type="cofactor">
    <cofactor evidence="1 10">
        <name>heme</name>
        <dbReference type="ChEBI" id="CHEBI:30413"/>
    </cofactor>
</comment>
<keyword evidence="4" id="KW-0812">Transmembrane</keyword>
<dbReference type="SUPFAM" id="SSF48264">
    <property type="entry name" value="Cytochrome P450"/>
    <property type="match status" value="1"/>
</dbReference>
<dbReference type="FunFam" id="1.10.630.10:FF:000022">
    <property type="entry name" value="Taxadiene 5-alpha hydroxylase"/>
    <property type="match status" value="1"/>
</dbReference>
<evidence type="ECO:0000256" key="7">
    <source>
        <dbReference type="ARBA" id="ARBA00023002"/>
    </source>
</evidence>
<dbReference type="Pfam" id="PF00067">
    <property type="entry name" value="p450"/>
    <property type="match status" value="1"/>
</dbReference>